<gene>
    <name evidence="2" type="ORF">PV367_19105</name>
</gene>
<accession>A0AAJ2UMI6</accession>
<organism evidence="2 3">
    <name type="scientific">Streptomyces europaeiscabiei</name>
    <dbReference type="NCBI Taxonomy" id="146819"/>
    <lineage>
        <taxon>Bacteria</taxon>
        <taxon>Bacillati</taxon>
        <taxon>Actinomycetota</taxon>
        <taxon>Actinomycetes</taxon>
        <taxon>Kitasatosporales</taxon>
        <taxon>Streptomycetaceae</taxon>
        <taxon>Streptomyces</taxon>
    </lineage>
</organism>
<sequence>MLLLGVVIGVCGYLGGTHWYPDPETKDLANLAFWAMLAGGCLALYGAMRLVERALGRGLDRVFARLLRRRGGR</sequence>
<name>A0AAJ2UMI6_9ACTN</name>
<protein>
    <submittedName>
        <fullName evidence="2">Uncharacterized protein</fullName>
    </submittedName>
</protein>
<comment type="caution">
    <text evidence="2">The sequence shown here is derived from an EMBL/GenBank/DDBJ whole genome shotgun (WGS) entry which is preliminary data.</text>
</comment>
<dbReference type="AlphaFoldDB" id="A0AAJ2UMI6"/>
<evidence type="ECO:0000313" key="3">
    <source>
        <dbReference type="Proteomes" id="UP001273589"/>
    </source>
</evidence>
<feature type="transmembrane region" description="Helical" evidence="1">
    <location>
        <begin position="32"/>
        <end position="51"/>
    </location>
</feature>
<reference evidence="2" key="1">
    <citation type="journal article" date="2023" name="Microb. Genom.">
        <title>Mesoterricola silvestris gen. nov., sp. nov., Mesoterricola sediminis sp. nov., Geothrix oryzae sp. nov., Geothrix edaphica sp. nov., Geothrix rubra sp. nov., and Geothrix limicola sp. nov., six novel members of Acidobacteriota isolated from soils.</title>
        <authorList>
            <person name="Weisberg A.J."/>
            <person name="Pearce E."/>
            <person name="Kramer C.G."/>
            <person name="Chang J.H."/>
            <person name="Clarke C.R."/>
        </authorList>
    </citation>
    <scope>NUCLEOTIDE SEQUENCE</scope>
    <source>
        <strain evidence="2">ND06-05F</strain>
    </source>
</reference>
<proteinExistence type="predicted"/>
<keyword evidence="1" id="KW-0812">Transmembrane</keyword>
<evidence type="ECO:0000313" key="2">
    <source>
        <dbReference type="EMBL" id="MDX3131851.1"/>
    </source>
</evidence>
<evidence type="ECO:0000256" key="1">
    <source>
        <dbReference type="SAM" id="Phobius"/>
    </source>
</evidence>
<keyword evidence="1" id="KW-1133">Transmembrane helix</keyword>
<dbReference type="Proteomes" id="UP001273589">
    <property type="component" value="Unassembled WGS sequence"/>
</dbReference>
<dbReference type="EMBL" id="JARAWN010000110">
    <property type="protein sequence ID" value="MDX3131851.1"/>
    <property type="molecule type" value="Genomic_DNA"/>
</dbReference>
<keyword evidence="1" id="KW-0472">Membrane</keyword>